<dbReference type="InterPro" id="IPR007059">
    <property type="entry name" value="DmsC"/>
</dbReference>
<dbReference type="PANTHER" id="PTHR38095:SF2">
    <property type="entry name" value="ANAEROBIC DIMETHYL SULFOXIDE REDUCTASE CHAIN C"/>
    <property type="match status" value="1"/>
</dbReference>
<dbReference type="GO" id="GO:0009389">
    <property type="term" value="F:dimethyl sulfoxide reductase activity"/>
    <property type="evidence" value="ECO:0007669"/>
    <property type="project" value="TreeGrafter"/>
</dbReference>
<dbReference type="RefSeq" id="WP_016455176.1">
    <property type="nucleotide sequence ID" value="NZ_KE150269.1"/>
</dbReference>
<dbReference type="PATRIC" id="fig|883161.3.peg.323"/>
<dbReference type="Proteomes" id="UP000014417">
    <property type="component" value="Unassembled WGS sequence"/>
</dbReference>
<feature type="transmembrane region" description="Helical" evidence="1">
    <location>
        <begin position="298"/>
        <end position="318"/>
    </location>
</feature>
<dbReference type="GO" id="GO:0019645">
    <property type="term" value="P:anaerobic electron transport chain"/>
    <property type="evidence" value="ECO:0007669"/>
    <property type="project" value="InterPro"/>
</dbReference>
<feature type="transmembrane region" description="Helical" evidence="1">
    <location>
        <begin position="154"/>
        <end position="177"/>
    </location>
</feature>
<accession>S2WLM3</accession>
<feature type="transmembrane region" description="Helical" evidence="1">
    <location>
        <begin position="49"/>
        <end position="70"/>
    </location>
</feature>
<feature type="transmembrane region" description="Helical" evidence="1">
    <location>
        <begin position="6"/>
        <end position="28"/>
    </location>
</feature>
<evidence type="ECO:0000256" key="1">
    <source>
        <dbReference type="SAM" id="Phobius"/>
    </source>
</evidence>
<dbReference type="OrthoDB" id="4394845at2"/>
<gene>
    <name evidence="2" type="ORF">HMPREF9306_00321</name>
</gene>
<keyword evidence="1" id="KW-1133">Transmembrane helix</keyword>
<dbReference type="GO" id="GO:0009390">
    <property type="term" value="C:dimethyl sulfoxide reductase complex"/>
    <property type="evidence" value="ECO:0007669"/>
    <property type="project" value="TreeGrafter"/>
</dbReference>
<organism evidence="2 3">
    <name type="scientific">Propionimicrobium lymphophilum ACS-093-V-SCH5</name>
    <dbReference type="NCBI Taxonomy" id="883161"/>
    <lineage>
        <taxon>Bacteria</taxon>
        <taxon>Bacillati</taxon>
        <taxon>Actinomycetota</taxon>
        <taxon>Actinomycetes</taxon>
        <taxon>Propionibacteriales</taxon>
        <taxon>Propionibacteriaceae</taxon>
        <taxon>Propionimicrobium</taxon>
    </lineage>
</organism>
<reference evidence="2 3" key="1">
    <citation type="submission" date="2013-04" db="EMBL/GenBank/DDBJ databases">
        <title>The Genome Sequence of Propionimicrobium lymphophilum ACS-093-V-SCH5.</title>
        <authorList>
            <consortium name="The Broad Institute Genomics Platform"/>
            <person name="Earl A."/>
            <person name="Ward D."/>
            <person name="Feldgarden M."/>
            <person name="Gevers D."/>
            <person name="Saerens B."/>
            <person name="Vaneechoutte M."/>
            <person name="Walker B."/>
            <person name="Young S."/>
            <person name="Zeng Q."/>
            <person name="Gargeya S."/>
            <person name="Fitzgerald M."/>
            <person name="Haas B."/>
            <person name="Abouelleil A."/>
            <person name="Allen A.W."/>
            <person name="Alvarado L."/>
            <person name="Arachchi H.M."/>
            <person name="Berlin A.M."/>
            <person name="Chapman S.B."/>
            <person name="Gainer-Dewar J."/>
            <person name="Goldberg J."/>
            <person name="Griggs A."/>
            <person name="Gujja S."/>
            <person name="Hansen M."/>
            <person name="Howarth C."/>
            <person name="Imamovic A."/>
            <person name="Ireland A."/>
            <person name="Larimer J."/>
            <person name="McCowan C."/>
            <person name="Murphy C."/>
            <person name="Pearson M."/>
            <person name="Poon T.W."/>
            <person name="Priest M."/>
            <person name="Roberts A."/>
            <person name="Saif S."/>
            <person name="Shea T."/>
            <person name="Sisk P."/>
            <person name="Sykes S."/>
            <person name="Wortman J."/>
            <person name="Nusbaum C."/>
            <person name="Birren B."/>
        </authorList>
    </citation>
    <scope>NUCLEOTIDE SEQUENCE [LARGE SCALE GENOMIC DNA]</scope>
    <source>
        <strain evidence="2 3">ACS-093-V-SCH5</strain>
    </source>
</reference>
<evidence type="ECO:0008006" key="4">
    <source>
        <dbReference type="Google" id="ProtNLM"/>
    </source>
</evidence>
<dbReference type="AlphaFoldDB" id="S2WLM3"/>
<evidence type="ECO:0000313" key="3">
    <source>
        <dbReference type="Proteomes" id="UP000014417"/>
    </source>
</evidence>
<dbReference type="STRING" id="883161.HMPREF9306_00321"/>
<dbReference type="PANTHER" id="PTHR38095">
    <property type="entry name" value="ANAEROBIC DIMETHYL SULFOXIDE REDUCTASE CHAIN YNFH"/>
    <property type="match status" value="1"/>
</dbReference>
<feature type="transmembrane region" description="Helical" evidence="1">
    <location>
        <begin position="258"/>
        <end position="278"/>
    </location>
</feature>
<feature type="transmembrane region" description="Helical" evidence="1">
    <location>
        <begin position="119"/>
        <end position="142"/>
    </location>
</feature>
<evidence type="ECO:0000313" key="2">
    <source>
        <dbReference type="EMBL" id="EPD33567.1"/>
    </source>
</evidence>
<keyword evidence="1" id="KW-0812">Transmembrane</keyword>
<feature type="transmembrane region" description="Helical" evidence="1">
    <location>
        <begin position="330"/>
        <end position="347"/>
    </location>
</feature>
<dbReference type="EMBL" id="AGZR01000004">
    <property type="protein sequence ID" value="EPD33567.1"/>
    <property type="molecule type" value="Genomic_DNA"/>
</dbReference>
<protein>
    <recommendedName>
        <fullName evidence="4">DMSO reductase anchor subunit (DmsC)</fullName>
    </recommendedName>
</protein>
<dbReference type="Pfam" id="PF04976">
    <property type="entry name" value="DmsC"/>
    <property type="match status" value="1"/>
</dbReference>
<comment type="caution">
    <text evidence="2">The sequence shown here is derived from an EMBL/GenBank/DDBJ whole genome shotgun (WGS) entry which is preliminary data.</text>
</comment>
<keyword evidence="3" id="KW-1185">Reference proteome</keyword>
<proteinExistence type="predicted"/>
<sequence>MHLEELPMIIFTTVGQMSVGAFWMLGIIHLLGYARKMSASTIDRLTNAALYACGPLLILGFGAASFHLSYPLNALNSMRHAGSSWLTNEILFGVAYGTLGLIFSLCQWFGWLSRSARQVLAGLTALAGLGLVCAMVGVYFFPGTITTWSTWFRWVLFFGSALVTGPLAVAITIALSWRAQTRNAANYRYNQENPLAVHWDSSLSEDLGRLREAWQEARFQGVWKWFKGWIASRFITKDGVNDELTALTLSATKLSCRISAFAGIVLLIAYPIHAMQMTSGDVAQRHVADKVLAMPWLYVRWVLLALGVVLISVFMHMLMRKVNRPTQKMLAVVAVAFLLIFGSELLGRGLHYEGLWHVGINTSQNWLDHDAEDIIFHDGNPTDD</sequence>
<name>S2WLM3_9ACTN</name>
<dbReference type="HOGENOM" id="CLU_064909_1_1_11"/>
<feature type="transmembrane region" description="Helical" evidence="1">
    <location>
        <begin position="90"/>
        <end position="112"/>
    </location>
</feature>
<keyword evidence="1" id="KW-0472">Membrane</keyword>
<dbReference type="GO" id="GO:0005886">
    <property type="term" value="C:plasma membrane"/>
    <property type="evidence" value="ECO:0007669"/>
    <property type="project" value="TreeGrafter"/>
</dbReference>